<dbReference type="Proteomes" id="UP001321749">
    <property type="component" value="Unassembled WGS sequence"/>
</dbReference>
<gene>
    <name evidence="3" type="ORF">QBC42DRAFT_181093</name>
</gene>
<dbReference type="PANTHER" id="PTHR43283">
    <property type="entry name" value="BETA-LACTAMASE-RELATED"/>
    <property type="match status" value="1"/>
</dbReference>
<comment type="caution">
    <text evidence="3">The sequence shown here is derived from an EMBL/GenBank/DDBJ whole genome shotgun (WGS) entry which is preliminary data.</text>
</comment>
<proteinExistence type="predicted"/>
<reference evidence="3" key="2">
    <citation type="submission" date="2023-06" db="EMBL/GenBank/DDBJ databases">
        <authorList>
            <consortium name="Lawrence Berkeley National Laboratory"/>
            <person name="Mondo S.J."/>
            <person name="Hensen N."/>
            <person name="Bonometti L."/>
            <person name="Westerberg I."/>
            <person name="Brannstrom I.O."/>
            <person name="Guillou S."/>
            <person name="Cros-Aarteil S."/>
            <person name="Calhoun S."/>
            <person name="Haridas S."/>
            <person name="Kuo A."/>
            <person name="Pangilinan J."/>
            <person name="Riley R."/>
            <person name="Labutti K."/>
            <person name="Andreopoulos B."/>
            <person name="Lipzen A."/>
            <person name="Chen C."/>
            <person name="Yanf M."/>
            <person name="Daum C."/>
            <person name="Ng V."/>
            <person name="Clum A."/>
            <person name="Steindorff A."/>
            <person name="Ohm R."/>
            <person name="Martin F."/>
            <person name="Silar P."/>
            <person name="Natvig D."/>
            <person name="Lalanne C."/>
            <person name="Gautier V."/>
            <person name="Ament-Velasquez S.L."/>
            <person name="Kruys A."/>
            <person name="Hutchinson M.I."/>
            <person name="Powell A.J."/>
            <person name="Barry K."/>
            <person name="Miller A.N."/>
            <person name="Grigoriev I.V."/>
            <person name="Debuchy R."/>
            <person name="Gladieux P."/>
            <person name="Thoren M.H."/>
            <person name="Johannesson H."/>
        </authorList>
    </citation>
    <scope>NUCLEOTIDE SEQUENCE</scope>
    <source>
        <strain evidence="3">PSN324</strain>
    </source>
</reference>
<protein>
    <submittedName>
        <fullName evidence="3">Beta-lactamase/transpeptidase-like protein</fullName>
    </submittedName>
</protein>
<dbReference type="InterPro" id="IPR050789">
    <property type="entry name" value="Diverse_Enzym_Activities"/>
</dbReference>
<dbReference type="InterPro" id="IPR012338">
    <property type="entry name" value="Beta-lactam/transpept-like"/>
</dbReference>
<name>A0AAV9HKX5_9PEZI</name>
<sequence>MLGALALGAHAHAVRDSGSSRPTAESVDEAFRLAVAEKRVPGIAAIALNRDSSVIYNNSWGTINIEDPSSAAVTSSTKMAIASMTKSVVAVAALQLVEQDKLRFDDLVEHYLPSWKNVSVLEGFDAEGQPILRAPKTKATILNLFTHTTSQAYEFLDEKVARWDKWAAQQPVRPAQPLVADPGAGWFYGYDIDTLGNVVETISGLRLDAYMEHNIFRPLGLKNSGFIEAEMYAHRRTDDTNSNSSITATPGPSVGQPTEVPSGGGFLVSTIDDYANYLVALINWGTHPTSGVTILKSSTVKSYLFADLLPRAIAGDGSNSCNFTQKGPGVGVFNSTNPSFTRSAEFLPGVDKGWTASWLTNNEDMPGRRRAGSGAWAGIWNLYYWVDIKSGKLGAVFTNLLPFVDPEVMALFDKLEEFVYA</sequence>
<feature type="domain" description="Beta-lactamase-related" evidence="2">
    <location>
        <begin position="28"/>
        <end position="405"/>
    </location>
</feature>
<dbReference type="Gene3D" id="3.40.710.10">
    <property type="entry name" value="DD-peptidase/beta-lactamase superfamily"/>
    <property type="match status" value="1"/>
</dbReference>
<evidence type="ECO:0000259" key="2">
    <source>
        <dbReference type="Pfam" id="PF00144"/>
    </source>
</evidence>
<dbReference type="SUPFAM" id="SSF56601">
    <property type="entry name" value="beta-lactamase/transpeptidase-like"/>
    <property type="match status" value="1"/>
</dbReference>
<feature type="region of interest" description="Disordered" evidence="1">
    <location>
        <begin position="237"/>
        <end position="260"/>
    </location>
</feature>
<evidence type="ECO:0000313" key="3">
    <source>
        <dbReference type="EMBL" id="KAK4460378.1"/>
    </source>
</evidence>
<reference evidence="3" key="1">
    <citation type="journal article" date="2023" name="Mol. Phylogenet. Evol.">
        <title>Genome-scale phylogeny and comparative genomics of the fungal order Sordariales.</title>
        <authorList>
            <person name="Hensen N."/>
            <person name="Bonometti L."/>
            <person name="Westerberg I."/>
            <person name="Brannstrom I.O."/>
            <person name="Guillou S."/>
            <person name="Cros-Aarteil S."/>
            <person name="Calhoun S."/>
            <person name="Haridas S."/>
            <person name="Kuo A."/>
            <person name="Mondo S."/>
            <person name="Pangilinan J."/>
            <person name="Riley R."/>
            <person name="LaButti K."/>
            <person name="Andreopoulos B."/>
            <person name="Lipzen A."/>
            <person name="Chen C."/>
            <person name="Yan M."/>
            <person name="Daum C."/>
            <person name="Ng V."/>
            <person name="Clum A."/>
            <person name="Steindorff A."/>
            <person name="Ohm R.A."/>
            <person name="Martin F."/>
            <person name="Silar P."/>
            <person name="Natvig D.O."/>
            <person name="Lalanne C."/>
            <person name="Gautier V."/>
            <person name="Ament-Velasquez S.L."/>
            <person name="Kruys A."/>
            <person name="Hutchinson M.I."/>
            <person name="Powell A.J."/>
            <person name="Barry K."/>
            <person name="Miller A.N."/>
            <person name="Grigoriev I.V."/>
            <person name="Debuchy R."/>
            <person name="Gladieux P."/>
            <person name="Hiltunen Thoren M."/>
            <person name="Johannesson H."/>
        </authorList>
    </citation>
    <scope>NUCLEOTIDE SEQUENCE</scope>
    <source>
        <strain evidence="3">PSN324</strain>
    </source>
</reference>
<dbReference type="InterPro" id="IPR001466">
    <property type="entry name" value="Beta-lactam-related"/>
</dbReference>
<dbReference type="AlphaFoldDB" id="A0AAV9HKX5"/>
<feature type="compositionally biased region" description="Polar residues" evidence="1">
    <location>
        <begin position="240"/>
        <end position="250"/>
    </location>
</feature>
<accession>A0AAV9HKX5</accession>
<keyword evidence="4" id="KW-1185">Reference proteome</keyword>
<organism evidence="3 4">
    <name type="scientific">Cladorrhinum samala</name>
    <dbReference type="NCBI Taxonomy" id="585594"/>
    <lineage>
        <taxon>Eukaryota</taxon>
        <taxon>Fungi</taxon>
        <taxon>Dikarya</taxon>
        <taxon>Ascomycota</taxon>
        <taxon>Pezizomycotina</taxon>
        <taxon>Sordariomycetes</taxon>
        <taxon>Sordariomycetidae</taxon>
        <taxon>Sordariales</taxon>
        <taxon>Podosporaceae</taxon>
        <taxon>Cladorrhinum</taxon>
    </lineage>
</organism>
<evidence type="ECO:0000256" key="1">
    <source>
        <dbReference type="SAM" id="MobiDB-lite"/>
    </source>
</evidence>
<dbReference type="EMBL" id="MU865013">
    <property type="protein sequence ID" value="KAK4460378.1"/>
    <property type="molecule type" value="Genomic_DNA"/>
</dbReference>
<dbReference type="PANTHER" id="PTHR43283:SF3">
    <property type="entry name" value="BETA-LACTAMASE FAMILY PROTEIN (AFU_ORTHOLOGUE AFUA_5G07500)"/>
    <property type="match status" value="1"/>
</dbReference>
<dbReference type="Pfam" id="PF00144">
    <property type="entry name" value="Beta-lactamase"/>
    <property type="match status" value="1"/>
</dbReference>
<evidence type="ECO:0000313" key="4">
    <source>
        <dbReference type="Proteomes" id="UP001321749"/>
    </source>
</evidence>